<comment type="caution">
    <text evidence="3">The sequence shown here is derived from an EMBL/GenBank/DDBJ whole genome shotgun (WGS) entry which is preliminary data.</text>
</comment>
<organism evidence="3 4">
    <name type="scientific">Yoonia vestfoldensis SKA53</name>
    <dbReference type="NCBI Taxonomy" id="314232"/>
    <lineage>
        <taxon>Bacteria</taxon>
        <taxon>Pseudomonadati</taxon>
        <taxon>Pseudomonadota</taxon>
        <taxon>Alphaproteobacteria</taxon>
        <taxon>Rhodobacterales</taxon>
        <taxon>Paracoccaceae</taxon>
        <taxon>Yoonia</taxon>
    </lineage>
</organism>
<dbReference type="InterPro" id="IPR009506">
    <property type="entry name" value="YjiS-like"/>
</dbReference>
<dbReference type="RefSeq" id="WP_007204842.1">
    <property type="nucleotide sequence ID" value="NZ_CH672414.1"/>
</dbReference>
<gene>
    <name evidence="3" type="ORF">SKA53_04433</name>
</gene>
<dbReference type="STRING" id="314232.SKA53_04433"/>
<evidence type="ECO:0000259" key="2">
    <source>
        <dbReference type="Pfam" id="PF06568"/>
    </source>
</evidence>
<dbReference type="AlphaFoldDB" id="A3V5Y0"/>
<keyword evidence="1" id="KW-1133">Transmembrane helix</keyword>
<accession>A3V5Y0</accession>
<keyword evidence="1" id="KW-0812">Transmembrane</keyword>
<evidence type="ECO:0000256" key="1">
    <source>
        <dbReference type="SAM" id="Phobius"/>
    </source>
</evidence>
<feature type="transmembrane region" description="Helical" evidence="1">
    <location>
        <begin position="20"/>
        <end position="38"/>
    </location>
</feature>
<keyword evidence="4" id="KW-1185">Reference proteome</keyword>
<dbReference type="eggNOG" id="COG5457">
    <property type="taxonomic scope" value="Bacteria"/>
</dbReference>
<protein>
    <recommendedName>
        <fullName evidence="2">YjiS-like domain-containing protein</fullName>
    </recommendedName>
</protein>
<feature type="domain" description="YjiS-like" evidence="2">
    <location>
        <begin position="36"/>
        <end position="60"/>
    </location>
</feature>
<proteinExistence type="predicted"/>
<dbReference type="Proteomes" id="UP000004507">
    <property type="component" value="Unassembled WGS sequence"/>
</dbReference>
<dbReference type="EMBL" id="AAMS01000005">
    <property type="protein sequence ID" value="EAQ06304.1"/>
    <property type="molecule type" value="Genomic_DNA"/>
</dbReference>
<keyword evidence="1" id="KW-0472">Membrane</keyword>
<reference evidence="3 4" key="1">
    <citation type="submission" date="2006-01" db="EMBL/GenBank/DDBJ databases">
        <authorList>
            <person name="Hagstrom A."/>
            <person name="Ferriera S."/>
            <person name="Johnson J."/>
            <person name="Kravitz S."/>
            <person name="Halpern A."/>
            <person name="Remington K."/>
            <person name="Beeson K."/>
            <person name="Tran B."/>
            <person name="Rogers Y.-H."/>
            <person name="Friedman R."/>
            <person name="Venter J.C."/>
        </authorList>
    </citation>
    <scope>NUCLEOTIDE SEQUENCE [LARGE SCALE GENOMIC DNA]</scope>
    <source>
        <strain evidence="3 4">SKA53</strain>
    </source>
</reference>
<dbReference type="Pfam" id="PF06568">
    <property type="entry name" value="YjiS-like"/>
    <property type="match status" value="1"/>
</dbReference>
<sequence>MSYTIQPMQIAVLTNQSHVPVLAGLALRFAVMVTTWDLRRRTRAHLRDLPPHLLPDIGLDHPAAMAEVSKPFWRA</sequence>
<evidence type="ECO:0000313" key="3">
    <source>
        <dbReference type="EMBL" id="EAQ06304.1"/>
    </source>
</evidence>
<evidence type="ECO:0000313" key="4">
    <source>
        <dbReference type="Proteomes" id="UP000004507"/>
    </source>
</evidence>
<dbReference type="HOGENOM" id="CLU_184490_3_0_5"/>
<name>A3V5Y0_9RHOB</name>